<dbReference type="RefSeq" id="WP_252166168.1">
    <property type="nucleotide sequence ID" value="NZ_CP084930.1"/>
</dbReference>
<organism evidence="1 2">
    <name type="scientific">Sphingomonas morindae</name>
    <dbReference type="NCBI Taxonomy" id="1541170"/>
    <lineage>
        <taxon>Bacteria</taxon>
        <taxon>Pseudomonadati</taxon>
        <taxon>Pseudomonadota</taxon>
        <taxon>Alphaproteobacteria</taxon>
        <taxon>Sphingomonadales</taxon>
        <taxon>Sphingomonadaceae</taxon>
        <taxon>Sphingomonas</taxon>
    </lineage>
</organism>
<keyword evidence="2" id="KW-1185">Reference proteome</keyword>
<dbReference type="EMBL" id="CP084930">
    <property type="protein sequence ID" value="USI72359.1"/>
    <property type="molecule type" value="Genomic_DNA"/>
</dbReference>
<gene>
    <name evidence="1" type="ORF">LHA26_13815</name>
</gene>
<name>A0ABY4X621_9SPHN</name>
<protein>
    <recommendedName>
        <fullName evidence="3">Nucleotide-diphospho-sugar transferase domain-containing protein</fullName>
    </recommendedName>
</protein>
<accession>A0ABY4X621</accession>
<proteinExistence type="predicted"/>
<evidence type="ECO:0000313" key="2">
    <source>
        <dbReference type="Proteomes" id="UP001056937"/>
    </source>
</evidence>
<evidence type="ECO:0008006" key="3">
    <source>
        <dbReference type="Google" id="ProtNLM"/>
    </source>
</evidence>
<reference evidence="1" key="1">
    <citation type="journal article" date="2022" name="Toxins">
        <title>Genomic Analysis of Sphingopyxis sp. USTB-05 for Biodegrading Cyanobacterial Hepatotoxins.</title>
        <authorList>
            <person name="Liu C."/>
            <person name="Xu Q."/>
            <person name="Zhao Z."/>
            <person name="Zhang H."/>
            <person name="Liu X."/>
            <person name="Yin C."/>
            <person name="Liu Y."/>
            <person name="Yan H."/>
        </authorList>
    </citation>
    <scope>NUCLEOTIDE SEQUENCE</scope>
    <source>
        <strain evidence="1">NBD5</strain>
    </source>
</reference>
<dbReference type="InterPro" id="IPR029044">
    <property type="entry name" value="Nucleotide-diphossugar_trans"/>
</dbReference>
<sequence>MKMQIIFLQTADPYRYDEMLQLTSQTVKEYCARHGFLYESYTGIKRGYHNWQATYNRIYQLEELLQRGFGGWAIYMDADAYVYDPSFDLRSYLEERNDFGLVLTPSMATDHHWDINAGVVMINLGHEIGRHVVREWRAGFDGLSEQLLRDSAEWLHAGSDQDLIQVILRTQPQVAAATYLQSTDLINSNFATFIRQELRSYSDSFQVRLARIATEVESALRRAPDATVGVDTASTIAAATYRAILGRSPGQAEIGHVLEVLEREGLASGLERATAELVASEEFQARQWA</sequence>
<dbReference type="Gene3D" id="3.90.550.10">
    <property type="entry name" value="Spore Coat Polysaccharide Biosynthesis Protein SpsA, Chain A"/>
    <property type="match status" value="1"/>
</dbReference>
<dbReference type="SUPFAM" id="SSF53448">
    <property type="entry name" value="Nucleotide-diphospho-sugar transferases"/>
    <property type="match status" value="1"/>
</dbReference>
<dbReference type="Proteomes" id="UP001056937">
    <property type="component" value="Chromosome 1"/>
</dbReference>
<evidence type="ECO:0000313" key="1">
    <source>
        <dbReference type="EMBL" id="USI72359.1"/>
    </source>
</evidence>